<sequence>MTWPTCNSTEENITIHEVDLWDGGITFHTLAVYLCAIFTVLASILAGIIMLGHATHYSNPAEQRHIIRILFMIPIYSITAFLCVYFYRHSVYYDLIGNCYEPFAIASFFALLSSYIAPDLHSQKEYFRTIVPVNWVWPINWIQKCCCGGRDKGAWRKPRSGLTWFNVIWIGVFQYCILRVVLTVIAVAAEAADRYCQNSDSPKFAHVWVIVLESIAVTIAMYCLIQYYIQIKGDIAQHRPFLKILCIKLVIFLSFWQTTIIDYLTSSGTIKSSAKVQLFDWNNGLPNLLICIEMFLFAILHFWGFPWSSYVITQEDMKDGNERRYYGGWMGIKAFVDAMNPWDLVKATARGFRWLFVGRRHREADPSYDMNMPKRDPNSTSTSKEELPVV</sequence>
<feature type="compositionally biased region" description="Basic and acidic residues" evidence="5">
    <location>
        <begin position="372"/>
        <end position="390"/>
    </location>
</feature>
<keyword evidence="3 6" id="KW-1133">Transmembrane helix</keyword>
<dbReference type="Pfam" id="PF03619">
    <property type="entry name" value="Solute_trans_a"/>
    <property type="match status" value="1"/>
</dbReference>
<organism evidence="7 8">
    <name type="scientific">Penicillium angulare</name>
    <dbReference type="NCBI Taxonomy" id="116970"/>
    <lineage>
        <taxon>Eukaryota</taxon>
        <taxon>Fungi</taxon>
        <taxon>Dikarya</taxon>
        <taxon>Ascomycota</taxon>
        <taxon>Pezizomycotina</taxon>
        <taxon>Eurotiomycetes</taxon>
        <taxon>Eurotiomycetidae</taxon>
        <taxon>Eurotiales</taxon>
        <taxon>Aspergillaceae</taxon>
        <taxon>Penicillium</taxon>
    </lineage>
</organism>
<dbReference type="AlphaFoldDB" id="A0A9W9F487"/>
<name>A0A9W9F487_9EURO</name>
<comment type="subcellular location">
    <subcellularLocation>
        <location evidence="1">Membrane</location>
        <topology evidence="1">Multi-pass membrane protein</topology>
    </subcellularLocation>
</comment>
<keyword evidence="8" id="KW-1185">Reference proteome</keyword>
<evidence type="ECO:0000256" key="6">
    <source>
        <dbReference type="SAM" id="Phobius"/>
    </source>
</evidence>
<comment type="caution">
    <text evidence="7">The sequence shown here is derived from an EMBL/GenBank/DDBJ whole genome shotgun (WGS) entry which is preliminary data.</text>
</comment>
<evidence type="ECO:0000256" key="4">
    <source>
        <dbReference type="ARBA" id="ARBA00023136"/>
    </source>
</evidence>
<proteinExistence type="predicted"/>
<dbReference type="EMBL" id="JAPQKH010000006">
    <property type="protein sequence ID" value="KAJ5093350.1"/>
    <property type="molecule type" value="Genomic_DNA"/>
</dbReference>
<feature type="transmembrane region" description="Helical" evidence="6">
    <location>
        <begin position="162"/>
        <end position="187"/>
    </location>
</feature>
<reference evidence="7" key="2">
    <citation type="journal article" date="2023" name="IMA Fungus">
        <title>Comparative genomic study of the Penicillium genus elucidates a diverse pangenome and 15 lateral gene transfer events.</title>
        <authorList>
            <person name="Petersen C."/>
            <person name="Sorensen T."/>
            <person name="Nielsen M.R."/>
            <person name="Sondergaard T.E."/>
            <person name="Sorensen J.L."/>
            <person name="Fitzpatrick D.A."/>
            <person name="Frisvad J.C."/>
            <person name="Nielsen K.L."/>
        </authorList>
    </citation>
    <scope>NUCLEOTIDE SEQUENCE</scope>
    <source>
        <strain evidence="7">IBT 30069</strain>
    </source>
</reference>
<gene>
    <name evidence="7" type="ORF">N7456_009211</name>
</gene>
<feature type="transmembrane region" description="Helical" evidence="6">
    <location>
        <begin position="241"/>
        <end position="264"/>
    </location>
</feature>
<feature type="transmembrane region" description="Helical" evidence="6">
    <location>
        <begin position="30"/>
        <end position="54"/>
    </location>
</feature>
<keyword evidence="4 6" id="KW-0472">Membrane</keyword>
<feature type="transmembrane region" description="Helical" evidence="6">
    <location>
        <begin position="284"/>
        <end position="305"/>
    </location>
</feature>
<dbReference type="SMART" id="SM01417">
    <property type="entry name" value="Solute_trans_a"/>
    <property type="match status" value="1"/>
</dbReference>
<accession>A0A9W9F487</accession>
<feature type="region of interest" description="Disordered" evidence="5">
    <location>
        <begin position="367"/>
        <end position="390"/>
    </location>
</feature>
<keyword evidence="2 6" id="KW-0812">Transmembrane</keyword>
<protein>
    <submittedName>
        <fullName evidence="7">Organic solute transporter Ostalpha-domain-containing protein</fullName>
    </submittedName>
</protein>
<evidence type="ECO:0000313" key="7">
    <source>
        <dbReference type="EMBL" id="KAJ5093350.1"/>
    </source>
</evidence>
<dbReference type="PANTHER" id="PTHR23423">
    <property type="entry name" value="ORGANIC SOLUTE TRANSPORTER-RELATED"/>
    <property type="match status" value="1"/>
</dbReference>
<dbReference type="OrthoDB" id="5348404at2759"/>
<feature type="transmembrane region" description="Helical" evidence="6">
    <location>
        <begin position="66"/>
        <end position="88"/>
    </location>
</feature>
<evidence type="ECO:0000256" key="2">
    <source>
        <dbReference type="ARBA" id="ARBA00022692"/>
    </source>
</evidence>
<evidence type="ECO:0000256" key="1">
    <source>
        <dbReference type="ARBA" id="ARBA00004141"/>
    </source>
</evidence>
<dbReference type="GO" id="GO:0016020">
    <property type="term" value="C:membrane"/>
    <property type="evidence" value="ECO:0007669"/>
    <property type="project" value="UniProtKB-SubCell"/>
</dbReference>
<evidence type="ECO:0000313" key="8">
    <source>
        <dbReference type="Proteomes" id="UP001149165"/>
    </source>
</evidence>
<feature type="transmembrane region" description="Helical" evidence="6">
    <location>
        <begin position="207"/>
        <end position="229"/>
    </location>
</feature>
<evidence type="ECO:0000256" key="3">
    <source>
        <dbReference type="ARBA" id="ARBA00022989"/>
    </source>
</evidence>
<dbReference type="InterPro" id="IPR005178">
    <property type="entry name" value="Ostalpha/TMEM184C"/>
</dbReference>
<reference evidence="7" key="1">
    <citation type="submission" date="2022-11" db="EMBL/GenBank/DDBJ databases">
        <authorList>
            <person name="Petersen C."/>
        </authorList>
    </citation>
    <scope>NUCLEOTIDE SEQUENCE</scope>
    <source>
        <strain evidence="7">IBT 30069</strain>
    </source>
</reference>
<dbReference type="Proteomes" id="UP001149165">
    <property type="component" value="Unassembled WGS sequence"/>
</dbReference>
<evidence type="ECO:0000256" key="5">
    <source>
        <dbReference type="SAM" id="MobiDB-lite"/>
    </source>
</evidence>